<keyword evidence="4" id="KW-0732">Signal</keyword>
<dbReference type="PANTHER" id="PTHR12015:SF183">
    <property type="entry name" value="C-C MOTIF CHEMOKINE 3"/>
    <property type="match status" value="1"/>
</dbReference>
<evidence type="ECO:0000256" key="4">
    <source>
        <dbReference type="ARBA" id="ARBA00022729"/>
    </source>
</evidence>
<keyword evidence="3" id="KW-0964">Secreted</keyword>
<dbReference type="AlphaFoldDB" id="A0A8J4TGE0"/>
<dbReference type="SUPFAM" id="SSF54117">
    <property type="entry name" value="Interleukin 8-like chemokines"/>
    <property type="match status" value="4"/>
</dbReference>
<comment type="subcellular location">
    <subcellularLocation>
        <location evidence="1">Secreted</location>
    </subcellularLocation>
</comment>
<dbReference type="CDD" id="cd00272">
    <property type="entry name" value="Chemokine_CC"/>
    <property type="match status" value="3"/>
</dbReference>
<keyword evidence="2" id="KW-0202">Cytokine</keyword>
<dbReference type="InterPro" id="IPR036048">
    <property type="entry name" value="Interleukin_8-like_sf"/>
</dbReference>
<gene>
    <name evidence="6" type="ORF">DAT39_020027</name>
</gene>
<feature type="non-terminal residue" evidence="6">
    <location>
        <position position="265"/>
    </location>
</feature>
<dbReference type="EMBL" id="QNUK01000703">
    <property type="protein sequence ID" value="KAF5890269.1"/>
    <property type="molecule type" value="Genomic_DNA"/>
</dbReference>
<feature type="non-terminal residue" evidence="6">
    <location>
        <position position="1"/>
    </location>
</feature>
<protein>
    <submittedName>
        <fullName evidence="6">C-C motif chemokine 3-like</fullName>
    </submittedName>
</protein>
<dbReference type="SMART" id="SM00199">
    <property type="entry name" value="SCY"/>
    <property type="match status" value="3"/>
</dbReference>
<evidence type="ECO:0000256" key="2">
    <source>
        <dbReference type="ARBA" id="ARBA00022514"/>
    </source>
</evidence>
<evidence type="ECO:0000256" key="3">
    <source>
        <dbReference type="ARBA" id="ARBA00022525"/>
    </source>
</evidence>
<evidence type="ECO:0000259" key="5">
    <source>
        <dbReference type="SMART" id="SM00199"/>
    </source>
</evidence>
<dbReference type="InterPro" id="IPR039809">
    <property type="entry name" value="Chemokine_b/g/d"/>
</dbReference>
<reference evidence="6" key="1">
    <citation type="submission" date="2020-07" db="EMBL/GenBank/DDBJ databases">
        <title>Clarias magur genome sequencing, assembly and annotation.</title>
        <authorList>
            <person name="Kushwaha B."/>
            <person name="Kumar R."/>
            <person name="Das P."/>
            <person name="Joshi C.G."/>
            <person name="Kumar D."/>
            <person name="Nagpure N.S."/>
            <person name="Pandey M."/>
            <person name="Agarwal S."/>
            <person name="Srivastava S."/>
            <person name="Singh M."/>
            <person name="Sahoo L."/>
            <person name="Jayasankar P."/>
            <person name="Meher P.K."/>
            <person name="Koringa P.G."/>
            <person name="Iquebal M.A."/>
            <person name="Das S.P."/>
            <person name="Bit A."/>
            <person name="Patnaik S."/>
            <person name="Patel N."/>
            <person name="Shah T.M."/>
            <person name="Hinsu A."/>
            <person name="Jena J.K."/>
        </authorList>
    </citation>
    <scope>NUCLEOTIDE SEQUENCE</scope>
    <source>
        <strain evidence="6">CIFAMagur01</strain>
        <tissue evidence="6">Testis</tissue>
    </source>
</reference>
<evidence type="ECO:0000313" key="7">
    <source>
        <dbReference type="Proteomes" id="UP000727407"/>
    </source>
</evidence>
<dbReference type="GO" id="GO:0005615">
    <property type="term" value="C:extracellular space"/>
    <property type="evidence" value="ECO:0007669"/>
    <property type="project" value="UniProtKB-KW"/>
</dbReference>
<sequence>PPAPVRCCSTFLRHKIPLRYITEYREDRRDCFKPAIIFTLKNGRHVCADPRVQWVKKHMDTIEKRLHTTLTPHSAEKQESCCLKFQRIQINVQDIDAYRKTHSDCSKAGIHFILKNGNRVCADPRVQWVKDHMDEIDQHLLDRLTKPKPHDTERPEPCCFSFKRNTINVQDIHAYKITHSNCSNAGIHFIMKNGHHVCADPKDQWVKEHMDAIDHHHVANLRRSQHLHHKESPGLCCYTFWMSEIPFRVITGYKETHSACQKPGI</sequence>
<feature type="domain" description="Chemokine interleukin-8-like" evidence="5">
    <location>
        <begin position="4"/>
        <end position="62"/>
    </location>
</feature>
<evidence type="ECO:0000313" key="6">
    <source>
        <dbReference type="EMBL" id="KAF5890269.1"/>
    </source>
</evidence>
<feature type="domain" description="Chemokine interleukin-8-like" evidence="5">
    <location>
        <begin position="155"/>
        <end position="213"/>
    </location>
</feature>
<organism evidence="6 7">
    <name type="scientific">Clarias magur</name>
    <name type="common">Asian catfish</name>
    <name type="synonym">Macropteronotus magur</name>
    <dbReference type="NCBI Taxonomy" id="1594786"/>
    <lineage>
        <taxon>Eukaryota</taxon>
        <taxon>Metazoa</taxon>
        <taxon>Chordata</taxon>
        <taxon>Craniata</taxon>
        <taxon>Vertebrata</taxon>
        <taxon>Euteleostomi</taxon>
        <taxon>Actinopterygii</taxon>
        <taxon>Neopterygii</taxon>
        <taxon>Teleostei</taxon>
        <taxon>Ostariophysi</taxon>
        <taxon>Siluriformes</taxon>
        <taxon>Clariidae</taxon>
        <taxon>Clarias</taxon>
    </lineage>
</organism>
<dbReference type="PANTHER" id="PTHR12015">
    <property type="entry name" value="SMALL INDUCIBLE CYTOKINE A"/>
    <property type="match status" value="1"/>
</dbReference>
<accession>A0A8J4TGE0</accession>
<dbReference type="InterPro" id="IPR001811">
    <property type="entry name" value="Chemokine_IL8-like_dom"/>
</dbReference>
<dbReference type="Proteomes" id="UP000727407">
    <property type="component" value="Unassembled WGS sequence"/>
</dbReference>
<dbReference type="GO" id="GO:0008009">
    <property type="term" value="F:chemokine activity"/>
    <property type="evidence" value="ECO:0007669"/>
    <property type="project" value="InterPro"/>
</dbReference>
<comment type="caution">
    <text evidence="6">The sequence shown here is derived from an EMBL/GenBank/DDBJ whole genome shotgun (WGS) entry which is preliminary data.</text>
</comment>
<dbReference type="GO" id="GO:0006955">
    <property type="term" value="P:immune response"/>
    <property type="evidence" value="ECO:0007669"/>
    <property type="project" value="InterPro"/>
</dbReference>
<dbReference type="OrthoDB" id="8900217at2759"/>
<evidence type="ECO:0000256" key="1">
    <source>
        <dbReference type="ARBA" id="ARBA00004613"/>
    </source>
</evidence>
<dbReference type="Gene3D" id="2.40.50.40">
    <property type="match status" value="3"/>
</dbReference>
<proteinExistence type="predicted"/>
<feature type="domain" description="Chemokine interleukin-8-like" evidence="5">
    <location>
        <begin position="78"/>
        <end position="136"/>
    </location>
</feature>
<dbReference type="Pfam" id="PF00048">
    <property type="entry name" value="IL8"/>
    <property type="match status" value="3"/>
</dbReference>
<keyword evidence="7" id="KW-1185">Reference proteome</keyword>
<name>A0A8J4TGE0_CLAMG</name>